<dbReference type="Proteomes" id="UP000298180">
    <property type="component" value="Unassembled WGS sequence"/>
</dbReference>
<dbReference type="InterPro" id="IPR013149">
    <property type="entry name" value="ADH-like_C"/>
</dbReference>
<protein>
    <submittedName>
        <fullName evidence="3">NADP-dependent oxidoreductase</fullName>
    </submittedName>
</protein>
<reference evidence="3 4" key="1">
    <citation type="submission" date="2019-03" db="EMBL/GenBank/DDBJ databases">
        <title>Ramlibacter henchirensis DSM 14656, whole genome shotgun sequence.</title>
        <authorList>
            <person name="Zhang X."/>
            <person name="Feng G."/>
            <person name="Zhu H."/>
        </authorList>
    </citation>
    <scope>NUCLEOTIDE SEQUENCE [LARGE SCALE GENOMIC DNA]</scope>
    <source>
        <strain evidence="3 4">DSM 14656</strain>
    </source>
</reference>
<dbReference type="FunFam" id="3.40.50.720:FF:000121">
    <property type="entry name" value="Prostaglandin reductase 2"/>
    <property type="match status" value="1"/>
</dbReference>
<evidence type="ECO:0000256" key="1">
    <source>
        <dbReference type="ARBA" id="ARBA00023002"/>
    </source>
</evidence>
<dbReference type="SMART" id="SM00829">
    <property type="entry name" value="PKS_ER"/>
    <property type="match status" value="1"/>
</dbReference>
<dbReference type="InterPro" id="IPR036291">
    <property type="entry name" value="NAD(P)-bd_dom_sf"/>
</dbReference>
<keyword evidence="4" id="KW-1185">Reference proteome</keyword>
<dbReference type="EMBL" id="SMLM01000002">
    <property type="protein sequence ID" value="TFZ02898.1"/>
    <property type="molecule type" value="Genomic_DNA"/>
</dbReference>
<sequence length="329" mass="35117">MNRQIVLTSRPDGVPCQENFRVVETPLDEPGDGQVLIRHTFLGLAPSARLRMSEESSYAQPLALGDVVYGQAVGEVVKSHAPSLREGDTVMSVRGGWQQYSVAAASDLVKVDPEVAPPSVWLGALGTSGMTAYVGLLDLGKPREGETVVVSAASGGVGAMVGQIARLKGCRVVGIAGGEAKAHHVVETLGFDAGIDYRNPDFAFRLKAACPDGVHVYFENVGGSVRDAVWPLMNQGGRIVVCGLIAEYNEGRQAGPGWFGILAKRLTVRGFIMGDHLNRRDDFLRDMGAWYRAGDIHAQEDVSEGLDSVVPAFIRMLTGGNFGKTVVKL</sequence>
<dbReference type="CDD" id="cd05288">
    <property type="entry name" value="PGDH"/>
    <property type="match status" value="1"/>
</dbReference>
<dbReference type="RefSeq" id="WP_135264422.1">
    <property type="nucleotide sequence ID" value="NZ_SMLM01000002.1"/>
</dbReference>
<name>A0A4Z0BX96_9BURK</name>
<accession>A0A4Z0BX96</accession>
<dbReference type="Gene3D" id="3.90.180.10">
    <property type="entry name" value="Medium-chain alcohol dehydrogenases, catalytic domain"/>
    <property type="match status" value="1"/>
</dbReference>
<dbReference type="Pfam" id="PF00107">
    <property type="entry name" value="ADH_zinc_N"/>
    <property type="match status" value="1"/>
</dbReference>
<keyword evidence="1" id="KW-0560">Oxidoreductase</keyword>
<dbReference type="SUPFAM" id="SSF50129">
    <property type="entry name" value="GroES-like"/>
    <property type="match status" value="1"/>
</dbReference>
<evidence type="ECO:0000313" key="4">
    <source>
        <dbReference type="Proteomes" id="UP000298180"/>
    </source>
</evidence>
<dbReference type="SUPFAM" id="SSF51735">
    <property type="entry name" value="NAD(P)-binding Rossmann-fold domains"/>
    <property type="match status" value="1"/>
</dbReference>
<comment type="caution">
    <text evidence="3">The sequence shown here is derived from an EMBL/GenBank/DDBJ whole genome shotgun (WGS) entry which is preliminary data.</text>
</comment>
<dbReference type="OrthoDB" id="9805663at2"/>
<dbReference type="InterPro" id="IPR011032">
    <property type="entry name" value="GroES-like_sf"/>
</dbReference>
<proteinExistence type="predicted"/>
<evidence type="ECO:0000259" key="2">
    <source>
        <dbReference type="SMART" id="SM00829"/>
    </source>
</evidence>
<dbReference type="Gene3D" id="3.40.50.720">
    <property type="entry name" value="NAD(P)-binding Rossmann-like Domain"/>
    <property type="match status" value="1"/>
</dbReference>
<dbReference type="GO" id="GO:0016628">
    <property type="term" value="F:oxidoreductase activity, acting on the CH-CH group of donors, NAD or NADP as acceptor"/>
    <property type="evidence" value="ECO:0007669"/>
    <property type="project" value="InterPro"/>
</dbReference>
<organism evidence="3 4">
    <name type="scientific">Ramlibacter henchirensis</name>
    <dbReference type="NCBI Taxonomy" id="204072"/>
    <lineage>
        <taxon>Bacteria</taxon>
        <taxon>Pseudomonadati</taxon>
        <taxon>Pseudomonadota</taxon>
        <taxon>Betaproteobacteria</taxon>
        <taxon>Burkholderiales</taxon>
        <taxon>Comamonadaceae</taxon>
        <taxon>Ramlibacter</taxon>
    </lineage>
</organism>
<gene>
    <name evidence="3" type="ORF">EZ313_16825</name>
</gene>
<feature type="domain" description="Enoyl reductase (ER)" evidence="2">
    <location>
        <begin position="18"/>
        <end position="327"/>
    </location>
</feature>
<dbReference type="Pfam" id="PF16884">
    <property type="entry name" value="ADH_N_2"/>
    <property type="match status" value="1"/>
</dbReference>
<dbReference type="PANTHER" id="PTHR43205:SF7">
    <property type="entry name" value="PROSTAGLANDIN REDUCTASE 1"/>
    <property type="match status" value="1"/>
</dbReference>
<dbReference type="PANTHER" id="PTHR43205">
    <property type="entry name" value="PROSTAGLANDIN REDUCTASE"/>
    <property type="match status" value="1"/>
</dbReference>
<dbReference type="InterPro" id="IPR020843">
    <property type="entry name" value="ER"/>
</dbReference>
<dbReference type="AlphaFoldDB" id="A0A4Z0BX96"/>
<dbReference type="InterPro" id="IPR045010">
    <property type="entry name" value="MDR_fam"/>
</dbReference>
<evidence type="ECO:0000313" key="3">
    <source>
        <dbReference type="EMBL" id="TFZ02898.1"/>
    </source>
</evidence>
<dbReference type="InterPro" id="IPR041694">
    <property type="entry name" value="ADH_N_2"/>
</dbReference>